<reference evidence="1 2" key="1">
    <citation type="journal article" date="2023" name="Microb. Genom.">
        <title>Mesoterricola silvestris gen. nov., sp. nov., Mesoterricola sediminis sp. nov., Geothrix oryzae sp. nov., Geothrix edaphica sp. nov., Geothrix rubra sp. nov., and Geothrix limicola sp. nov., six novel members of Acidobacteriota isolated from soils.</title>
        <authorList>
            <person name="Weisberg A.J."/>
            <person name="Pearce E."/>
            <person name="Kramer C.G."/>
            <person name="Chang J.H."/>
            <person name="Clarke C.R."/>
        </authorList>
    </citation>
    <scope>NUCLEOTIDE SEQUENCE [LARGE SCALE GENOMIC DNA]</scope>
    <source>
        <strain evidence="1 2">ID09-01A</strain>
    </source>
</reference>
<sequence>MGSGAILWAPANSKLDEREVLQATLDVDEDLVAGRPGPLIIADEGFASKEFENDLVVRGAELPRPSIKGRRSARARACSSRCGS</sequence>
<gene>
    <name evidence="1" type="ORF">PV662_02070</name>
</gene>
<dbReference type="Proteomes" id="UP001271274">
    <property type="component" value="Unassembled WGS sequence"/>
</dbReference>
<dbReference type="EMBL" id="JARAYU010000001">
    <property type="protein sequence ID" value="MDX3698560.1"/>
    <property type="molecule type" value="Genomic_DNA"/>
</dbReference>
<protein>
    <recommendedName>
        <fullName evidence="3">Transposase IS4-like domain-containing protein</fullName>
    </recommendedName>
</protein>
<dbReference type="RefSeq" id="WP_319061460.1">
    <property type="nucleotide sequence ID" value="NZ_JARAUS010000126.1"/>
</dbReference>
<evidence type="ECO:0000313" key="2">
    <source>
        <dbReference type="Proteomes" id="UP001271274"/>
    </source>
</evidence>
<evidence type="ECO:0000313" key="1">
    <source>
        <dbReference type="EMBL" id="MDX3698560.1"/>
    </source>
</evidence>
<comment type="caution">
    <text evidence="1">The sequence shown here is derived from an EMBL/GenBank/DDBJ whole genome shotgun (WGS) entry which is preliminary data.</text>
</comment>
<evidence type="ECO:0008006" key="3">
    <source>
        <dbReference type="Google" id="ProtNLM"/>
    </source>
</evidence>
<name>A0ABU4N6B3_9ACTN</name>
<accession>A0ABU4N6B3</accession>
<organism evidence="1 2">
    <name type="scientific">Streptomyces europaeiscabiei</name>
    <dbReference type="NCBI Taxonomy" id="146819"/>
    <lineage>
        <taxon>Bacteria</taxon>
        <taxon>Bacillati</taxon>
        <taxon>Actinomycetota</taxon>
        <taxon>Actinomycetes</taxon>
        <taxon>Kitasatosporales</taxon>
        <taxon>Streptomycetaceae</taxon>
        <taxon>Streptomyces</taxon>
    </lineage>
</organism>
<proteinExistence type="predicted"/>
<keyword evidence="2" id="KW-1185">Reference proteome</keyword>